<protein>
    <submittedName>
        <fullName evidence="3">CLUMA_CG009267, isoform A</fullName>
    </submittedName>
</protein>
<reference evidence="3 4" key="1">
    <citation type="submission" date="2015-04" db="EMBL/GenBank/DDBJ databases">
        <authorList>
            <person name="Syromyatnikov M.Y."/>
            <person name="Popov V.N."/>
        </authorList>
    </citation>
    <scope>NUCLEOTIDE SEQUENCE [LARGE SCALE GENOMIC DNA]</scope>
</reference>
<evidence type="ECO:0000256" key="1">
    <source>
        <dbReference type="SAM" id="SignalP"/>
    </source>
</evidence>
<dbReference type="STRING" id="568069.A0A1J1I667"/>
<dbReference type="PANTHER" id="PTHR45828">
    <property type="entry name" value="CYTOCHROME B561/FERRIC REDUCTASE TRANSMEMBRANE"/>
    <property type="match status" value="1"/>
</dbReference>
<dbReference type="Pfam" id="PF02014">
    <property type="entry name" value="Reeler"/>
    <property type="match status" value="1"/>
</dbReference>
<evidence type="ECO:0000313" key="3">
    <source>
        <dbReference type="EMBL" id="CRK95815.1"/>
    </source>
</evidence>
<sequence>MKILIAIVVFMFFECAWTWSKGTKRFDGQPCIEMKPNHGNKAPQITDSPFSVKVSKLSVRQGENVNVVIEDESGNLKFQGFAIEAQTSAPSSIVIGTFLPTDTAKIIECDGNASAATQNGAKRKDKIELIWKAPSDYLGDFRFNATVVKSFSYYWLNVITEWIEVTV</sequence>
<feature type="domain" description="Reelin" evidence="2">
    <location>
        <begin position="16"/>
        <end position="167"/>
    </location>
</feature>
<accession>A0A1J1I667</accession>
<dbReference type="AlphaFoldDB" id="A0A1J1I667"/>
<dbReference type="Gene3D" id="2.60.40.4060">
    <property type="entry name" value="Reeler domain"/>
    <property type="match status" value="1"/>
</dbReference>
<dbReference type="GO" id="GO:0016020">
    <property type="term" value="C:membrane"/>
    <property type="evidence" value="ECO:0007669"/>
    <property type="project" value="TreeGrafter"/>
</dbReference>
<evidence type="ECO:0000313" key="4">
    <source>
        <dbReference type="Proteomes" id="UP000183832"/>
    </source>
</evidence>
<dbReference type="Proteomes" id="UP000183832">
    <property type="component" value="Unassembled WGS sequence"/>
</dbReference>
<keyword evidence="1" id="KW-0732">Signal</keyword>
<dbReference type="EMBL" id="CVRI01000043">
    <property type="protein sequence ID" value="CRK95815.1"/>
    <property type="molecule type" value="Genomic_DNA"/>
</dbReference>
<gene>
    <name evidence="3" type="ORF">CLUMA_CG009267</name>
</gene>
<dbReference type="PROSITE" id="PS51019">
    <property type="entry name" value="REELIN"/>
    <property type="match status" value="1"/>
</dbReference>
<proteinExistence type="predicted"/>
<dbReference type="InterPro" id="IPR051237">
    <property type="entry name" value="Ferric-chelate_Red/DefProt"/>
</dbReference>
<dbReference type="OrthoDB" id="2419613at2759"/>
<organism evidence="3 4">
    <name type="scientific">Clunio marinus</name>
    <dbReference type="NCBI Taxonomy" id="568069"/>
    <lineage>
        <taxon>Eukaryota</taxon>
        <taxon>Metazoa</taxon>
        <taxon>Ecdysozoa</taxon>
        <taxon>Arthropoda</taxon>
        <taxon>Hexapoda</taxon>
        <taxon>Insecta</taxon>
        <taxon>Pterygota</taxon>
        <taxon>Neoptera</taxon>
        <taxon>Endopterygota</taxon>
        <taxon>Diptera</taxon>
        <taxon>Nematocera</taxon>
        <taxon>Chironomoidea</taxon>
        <taxon>Chironomidae</taxon>
        <taxon>Clunio</taxon>
    </lineage>
</organism>
<dbReference type="CDD" id="cd08544">
    <property type="entry name" value="Reeler"/>
    <property type="match status" value="1"/>
</dbReference>
<keyword evidence="4" id="KW-1185">Reference proteome</keyword>
<dbReference type="InterPro" id="IPR002861">
    <property type="entry name" value="Reeler_dom"/>
</dbReference>
<dbReference type="InterPro" id="IPR042307">
    <property type="entry name" value="Reeler_sf"/>
</dbReference>
<feature type="signal peptide" evidence="1">
    <location>
        <begin position="1"/>
        <end position="18"/>
    </location>
</feature>
<dbReference type="PANTHER" id="PTHR45828:SF33">
    <property type="entry name" value="DOMON DOMAIN-CONTAINING PROTEIN"/>
    <property type="match status" value="1"/>
</dbReference>
<name>A0A1J1I667_9DIPT</name>
<evidence type="ECO:0000259" key="2">
    <source>
        <dbReference type="PROSITE" id="PS51019"/>
    </source>
</evidence>
<feature type="chain" id="PRO_5012972631" evidence="1">
    <location>
        <begin position="19"/>
        <end position="167"/>
    </location>
</feature>